<evidence type="ECO:0000313" key="1">
    <source>
        <dbReference type="EMBL" id="VBA44396.1"/>
    </source>
</evidence>
<dbReference type="EMBL" id="UPHP01000152">
    <property type="protein sequence ID" value="VBA44396.1"/>
    <property type="molecule type" value="Genomic_DNA"/>
</dbReference>
<proteinExistence type="predicted"/>
<dbReference type="AlphaFoldDB" id="A0A498QFM9"/>
<gene>
    <name evidence="1" type="ORF">LAUMK136_05611</name>
</gene>
<name>A0A498QFM9_9MYCO</name>
<keyword evidence="2" id="KW-1185">Reference proteome</keyword>
<evidence type="ECO:0000313" key="2">
    <source>
        <dbReference type="Proteomes" id="UP000273307"/>
    </source>
</evidence>
<accession>A0A498QFM9</accession>
<reference evidence="1 2" key="1">
    <citation type="submission" date="2018-09" db="EMBL/GenBank/DDBJ databases">
        <authorList>
            <person name="Tagini F."/>
        </authorList>
    </citation>
    <scope>NUCLEOTIDE SEQUENCE [LARGE SCALE GENOMIC DNA]</scope>
    <source>
        <strain evidence="1 2">MK136</strain>
    </source>
</reference>
<sequence>MQDADEAVAQGAQRLVVPVPDGAALVVEGAGTGATVQSAAGPLVEGVVEAFVADVTGQHRPFSAGRDGQW</sequence>
<organism evidence="1 2">
    <name type="scientific">Mycobacterium attenuatum</name>
    <dbReference type="NCBI Taxonomy" id="2341086"/>
    <lineage>
        <taxon>Bacteria</taxon>
        <taxon>Bacillati</taxon>
        <taxon>Actinomycetota</taxon>
        <taxon>Actinomycetes</taxon>
        <taxon>Mycobacteriales</taxon>
        <taxon>Mycobacteriaceae</taxon>
        <taxon>Mycobacterium</taxon>
    </lineage>
</organism>
<dbReference type="Proteomes" id="UP000273307">
    <property type="component" value="Unassembled WGS sequence"/>
</dbReference>
<protein>
    <submittedName>
        <fullName evidence="1">Uncharacterized protein</fullName>
    </submittedName>
</protein>